<keyword evidence="3" id="KW-1185">Reference proteome</keyword>
<dbReference type="EMBL" id="JBEDUW010000190">
    <property type="protein sequence ID" value="KAK9904533.1"/>
    <property type="molecule type" value="Genomic_DNA"/>
</dbReference>
<comment type="caution">
    <text evidence="2">The sequence shown here is derived from an EMBL/GenBank/DDBJ whole genome shotgun (WGS) entry which is preliminary data.</text>
</comment>
<protein>
    <submittedName>
        <fullName evidence="2">Uncharacterized protein</fullName>
    </submittedName>
</protein>
<gene>
    <name evidence="1" type="ORF">M0R45_000616</name>
    <name evidence="2" type="ORF">M0R45_005819</name>
</gene>
<name>A0AAW1YNP6_RUBAR</name>
<dbReference type="EMBL" id="JBEDUW010000001">
    <property type="protein sequence ID" value="KAK9950322.1"/>
    <property type="molecule type" value="Genomic_DNA"/>
</dbReference>
<accession>A0AAW1YNP6</accession>
<reference evidence="2 3" key="1">
    <citation type="journal article" date="2023" name="G3 (Bethesda)">
        <title>A chromosome-length genome assembly and annotation of blackberry (Rubus argutus, cv. 'Hillquist').</title>
        <authorList>
            <person name="Bruna T."/>
            <person name="Aryal R."/>
            <person name="Dudchenko O."/>
            <person name="Sargent D.J."/>
            <person name="Mead D."/>
            <person name="Buti M."/>
            <person name="Cavallini A."/>
            <person name="Hytonen T."/>
            <person name="Andres J."/>
            <person name="Pham M."/>
            <person name="Weisz D."/>
            <person name="Mascagni F."/>
            <person name="Usai G."/>
            <person name="Natali L."/>
            <person name="Bassil N."/>
            <person name="Fernandez G.E."/>
            <person name="Lomsadze A."/>
            <person name="Armour M."/>
            <person name="Olukolu B."/>
            <person name="Poorten T."/>
            <person name="Britton C."/>
            <person name="Davik J."/>
            <person name="Ashrafi H."/>
            <person name="Aiden E.L."/>
            <person name="Borodovsky M."/>
            <person name="Worthington M."/>
        </authorList>
    </citation>
    <scope>NUCLEOTIDE SEQUENCE [LARGE SCALE GENOMIC DNA]</scope>
    <source>
        <strain evidence="2">PI 553951</strain>
    </source>
</reference>
<sequence>MKHGGRERHGSGLEVMASAASLEKIDRCRTEVAVLPGQRRTPRRLWGRLNEWARLGDAEEDAAAGHGLWWLIEVEEICRREIRAGLGSVVLVR</sequence>
<dbReference type="AlphaFoldDB" id="A0AAW1YNP6"/>
<proteinExistence type="predicted"/>
<evidence type="ECO:0000313" key="3">
    <source>
        <dbReference type="Proteomes" id="UP001457282"/>
    </source>
</evidence>
<dbReference type="Proteomes" id="UP001457282">
    <property type="component" value="Unassembled WGS sequence"/>
</dbReference>
<evidence type="ECO:0000313" key="1">
    <source>
        <dbReference type="EMBL" id="KAK9904533.1"/>
    </source>
</evidence>
<evidence type="ECO:0000313" key="2">
    <source>
        <dbReference type="EMBL" id="KAK9950322.1"/>
    </source>
</evidence>
<organism evidence="2 3">
    <name type="scientific">Rubus argutus</name>
    <name type="common">Southern blackberry</name>
    <dbReference type="NCBI Taxonomy" id="59490"/>
    <lineage>
        <taxon>Eukaryota</taxon>
        <taxon>Viridiplantae</taxon>
        <taxon>Streptophyta</taxon>
        <taxon>Embryophyta</taxon>
        <taxon>Tracheophyta</taxon>
        <taxon>Spermatophyta</taxon>
        <taxon>Magnoliopsida</taxon>
        <taxon>eudicotyledons</taxon>
        <taxon>Gunneridae</taxon>
        <taxon>Pentapetalae</taxon>
        <taxon>rosids</taxon>
        <taxon>fabids</taxon>
        <taxon>Rosales</taxon>
        <taxon>Rosaceae</taxon>
        <taxon>Rosoideae</taxon>
        <taxon>Rosoideae incertae sedis</taxon>
        <taxon>Rubus</taxon>
    </lineage>
</organism>